<dbReference type="RefSeq" id="XP_040792338.1">
    <property type="nucleotide sequence ID" value="XM_040937482.1"/>
</dbReference>
<sequence length="360" mass="42266">MASDRDKIASLKEQVEQLITRTAKAECLLIATQFYTRSFPREIRDLVYRYVVITDVYMTRIGPNGLYEQPHYHAMDPAFVGEDMAKEIAEVYYSKSNFYFVENTLIPDLIKGDPFDIGIKPFQHIRRLNITFSLRDIPQSKELQILELFEIFSQLLPLLQISRLELLRVQFIVETDFRKPYSIDDECLMLNFLETIRIPMYMLLWQESKVSLRQFDFGSREVPSRWLTCYEEGGHLTTRHETHTFDTNFFQGTDEIVFKTLEELGDFDLARNYVFVDDDGTGDDQTEAEAVAEERLRRLLRTRWGKEHALEFNDPIPPPQPGEPGWYSDDDQSYGYSDHNMDWDTENEEDMIGDGDEDPH</sequence>
<keyword evidence="4" id="KW-1185">Reference proteome</keyword>
<comment type="caution">
    <text evidence="3">The sequence shown here is derived from an EMBL/GenBank/DDBJ whole genome shotgun (WGS) entry which is preliminary data.</text>
</comment>
<reference evidence="3" key="1">
    <citation type="submission" date="2020-01" db="EMBL/GenBank/DDBJ databases">
        <authorList>
            <consortium name="DOE Joint Genome Institute"/>
            <person name="Haridas S."/>
            <person name="Albert R."/>
            <person name="Binder M."/>
            <person name="Bloem J."/>
            <person name="Labutti K."/>
            <person name="Salamov A."/>
            <person name="Andreopoulos B."/>
            <person name="Baker S.E."/>
            <person name="Barry K."/>
            <person name="Bills G."/>
            <person name="Bluhm B.H."/>
            <person name="Cannon C."/>
            <person name="Castanera R."/>
            <person name="Culley D.E."/>
            <person name="Daum C."/>
            <person name="Ezra D."/>
            <person name="Gonzalez J.B."/>
            <person name="Henrissat B."/>
            <person name="Kuo A."/>
            <person name="Liang C."/>
            <person name="Lipzen A."/>
            <person name="Lutzoni F."/>
            <person name="Magnuson J."/>
            <person name="Mondo S."/>
            <person name="Nolan M."/>
            <person name="Ohm R."/>
            <person name="Pangilinan J."/>
            <person name="Park H.-J."/>
            <person name="Ramirez L."/>
            <person name="Alfaro M."/>
            <person name="Sun H."/>
            <person name="Tritt A."/>
            <person name="Yoshinaga Y."/>
            <person name="Zwiers L.-H."/>
            <person name="Turgeon B.G."/>
            <person name="Goodwin S.B."/>
            <person name="Spatafora J.W."/>
            <person name="Crous P.W."/>
            <person name="Grigoriev I.V."/>
        </authorList>
    </citation>
    <scope>NUCLEOTIDE SEQUENCE</scope>
    <source>
        <strain evidence="3">CBS 394.84</strain>
    </source>
</reference>
<dbReference type="GeneID" id="63854732"/>
<proteinExistence type="predicted"/>
<keyword evidence="1" id="KW-0175">Coiled coil</keyword>
<feature type="compositionally biased region" description="Acidic residues" evidence="2">
    <location>
        <begin position="343"/>
        <end position="360"/>
    </location>
</feature>
<accession>A0A9P4GR27</accession>
<gene>
    <name evidence="3" type="ORF">K460DRAFT_411598</name>
</gene>
<evidence type="ECO:0000256" key="2">
    <source>
        <dbReference type="SAM" id="MobiDB-lite"/>
    </source>
</evidence>
<evidence type="ECO:0000256" key="1">
    <source>
        <dbReference type="SAM" id="Coils"/>
    </source>
</evidence>
<dbReference type="Proteomes" id="UP000800039">
    <property type="component" value="Unassembled WGS sequence"/>
</dbReference>
<name>A0A9P4GR27_9PLEO</name>
<organism evidence="3 4">
    <name type="scientific">Cucurbitaria berberidis CBS 394.84</name>
    <dbReference type="NCBI Taxonomy" id="1168544"/>
    <lineage>
        <taxon>Eukaryota</taxon>
        <taxon>Fungi</taxon>
        <taxon>Dikarya</taxon>
        <taxon>Ascomycota</taxon>
        <taxon>Pezizomycotina</taxon>
        <taxon>Dothideomycetes</taxon>
        <taxon>Pleosporomycetidae</taxon>
        <taxon>Pleosporales</taxon>
        <taxon>Pleosporineae</taxon>
        <taxon>Cucurbitariaceae</taxon>
        <taxon>Cucurbitaria</taxon>
    </lineage>
</organism>
<feature type="coiled-coil region" evidence="1">
    <location>
        <begin position="1"/>
        <end position="28"/>
    </location>
</feature>
<dbReference type="EMBL" id="ML976614">
    <property type="protein sequence ID" value="KAF1849775.1"/>
    <property type="molecule type" value="Genomic_DNA"/>
</dbReference>
<evidence type="ECO:0000313" key="3">
    <source>
        <dbReference type="EMBL" id="KAF1849775.1"/>
    </source>
</evidence>
<protein>
    <submittedName>
        <fullName evidence="3">Uncharacterized protein</fullName>
    </submittedName>
</protein>
<feature type="region of interest" description="Disordered" evidence="2">
    <location>
        <begin position="310"/>
        <end position="360"/>
    </location>
</feature>
<dbReference type="AlphaFoldDB" id="A0A9P4GR27"/>
<evidence type="ECO:0000313" key="4">
    <source>
        <dbReference type="Proteomes" id="UP000800039"/>
    </source>
</evidence>
<dbReference type="OrthoDB" id="3801226at2759"/>